<reference evidence="2" key="1">
    <citation type="submission" date="2021-08" db="EMBL/GenBank/DDBJ databases">
        <title>WGS assembly of Ceratopteris richardii.</title>
        <authorList>
            <person name="Marchant D.B."/>
            <person name="Chen G."/>
            <person name="Jenkins J."/>
            <person name="Shu S."/>
            <person name="Leebens-Mack J."/>
            <person name="Grimwood J."/>
            <person name="Schmutz J."/>
            <person name="Soltis P."/>
            <person name="Soltis D."/>
            <person name="Chen Z.-H."/>
        </authorList>
    </citation>
    <scope>NUCLEOTIDE SEQUENCE</scope>
    <source>
        <strain evidence="2">Whitten #5841</strain>
        <tissue evidence="2">Leaf</tissue>
    </source>
</reference>
<keyword evidence="3" id="KW-1185">Reference proteome</keyword>
<dbReference type="Proteomes" id="UP000825935">
    <property type="component" value="Chromosome 17"/>
</dbReference>
<accession>A0A8T2SUA3</accession>
<dbReference type="GO" id="GO:0004722">
    <property type="term" value="F:protein serine/threonine phosphatase activity"/>
    <property type="evidence" value="ECO:0007669"/>
    <property type="project" value="InterPro"/>
</dbReference>
<comment type="caution">
    <text evidence="2">The sequence shown here is derived from an EMBL/GenBank/DDBJ whole genome shotgun (WGS) entry which is preliminary data.</text>
</comment>
<dbReference type="SUPFAM" id="SSF81606">
    <property type="entry name" value="PP2C-like"/>
    <property type="match status" value="1"/>
</dbReference>
<evidence type="ECO:0000313" key="2">
    <source>
        <dbReference type="EMBL" id="KAH7373081.1"/>
    </source>
</evidence>
<proteinExistence type="predicted"/>
<protein>
    <recommendedName>
        <fullName evidence="1">PPM-type phosphatase domain-containing protein</fullName>
    </recommendedName>
</protein>
<sequence>MKVKDFGYQFSRMNGQHFVSPERRVRSSEVKEPLESLSHLISRELQSERIPRPIIRFGYAAQPKKGEDFALINPECQRIPGDRFSAFAAFAVLDGHNGTVAASYAKDNLLKEVMNLIPSSLGHDEWLTFLPKAFIGGFLKANNDFQKRRQSSGTTVTFVVVDRWTVTVASVGDSHCILDSQGGAVSSLTVDHVSDHNEEENNKVTANGSEIGRFSLMDEFEVGSSIDRSTILGLSKNFGDMGPQKLAIPIPHVKQVKLSSSGGRLIIASDGVWDALTYERVAKCSRGLPAELAARQVVKEALKTRGLQDDTTCIVVDIMPPKFPTPLSPCKKQNWLKNFILGKQCWRSCSKPLENRPEPEIIEELYEQGSTFSVERVGAEDSAPTASELFQCVFCQKDLLHPEDIHVREGSLFSVSPSPWNGPLLCASCKELEDKDSIQK</sequence>
<dbReference type="InterPro" id="IPR015655">
    <property type="entry name" value="PP2C"/>
</dbReference>
<dbReference type="AlphaFoldDB" id="A0A8T2SUA3"/>
<dbReference type="InterPro" id="IPR036457">
    <property type="entry name" value="PPM-type-like_dom_sf"/>
</dbReference>
<organism evidence="2 3">
    <name type="scientific">Ceratopteris richardii</name>
    <name type="common">Triangle waterfern</name>
    <dbReference type="NCBI Taxonomy" id="49495"/>
    <lineage>
        <taxon>Eukaryota</taxon>
        <taxon>Viridiplantae</taxon>
        <taxon>Streptophyta</taxon>
        <taxon>Embryophyta</taxon>
        <taxon>Tracheophyta</taxon>
        <taxon>Polypodiopsida</taxon>
        <taxon>Polypodiidae</taxon>
        <taxon>Polypodiales</taxon>
        <taxon>Pteridineae</taxon>
        <taxon>Pteridaceae</taxon>
        <taxon>Parkerioideae</taxon>
        <taxon>Ceratopteris</taxon>
    </lineage>
</organism>
<evidence type="ECO:0000313" key="3">
    <source>
        <dbReference type="Proteomes" id="UP000825935"/>
    </source>
</evidence>
<dbReference type="InterPro" id="IPR001932">
    <property type="entry name" value="PPM-type_phosphatase-like_dom"/>
</dbReference>
<dbReference type="SMART" id="SM00332">
    <property type="entry name" value="PP2Cc"/>
    <property type="match status" value="1"/>
</dbReference>
<dbReference type="EMBL" id="CM035422">
    <property type="protein sequence ID" value="KAH7373081.1"/>
    <property type="molecule type" value="Genomic_DNA"/>
</dbReference>
<dbReference type="Pfam" id="PF00481">
    <property type="entry name" value="PP2C"/>
    <property type="match status" value="1"/>
</dbReference>
<name>A0A8T2SUA3_CERRI</name>
<dbReference type="EMBL" id="CM035422">
    <property type="protein sequence ID" value="KAH7373082.1"/>
    <property type="molecule type" value="Genomic_DNA"/>
</dbReference>
<dbReference type="Gene3D" id="3.60.40.10">
    <property type="entry name" value="PPM-type phosphatase domain"/>
    <property type="match status" value="1"/>
</dbReference>
<dbReference type="PROSITE" id="PS51746">
    <property type="entry name" value="PPM_2"/>
    <property type="match status" value="1"/>
</dbReference>
<dbReference type="PANTHER" id="PTHR47992">
    <property type="entry name" value="PROTEIN PHOSPHATASE"/>
    <property type="match status" value="1"/>
</dbReference>
<dbReference type="OMA" id="HTELRFE"/>
<dbReference type="OrthoDB" id="10264738at2759"/>
<evidence type="ECO:0000259" key="1">
    <source>
        <dbReference type="PROSITE" id="PS51746"/>
    </source>
</evidence>
<feature type="domain" description="PPM-type phosphatase" evidence="1">
    <location>
        <begin position="56"/>
        <end position="318"/>
    </location>
</feature>
<dbReference type="CDD" id="cd00143">
    <property type="entry name" value="PP2Cc"/>
    <property type="match status" value="1"/>
</dbReference>
<gene>
    <name evidence="2" type="ORF">KP509_17G036200</name>
</gene>